<proteinExistence type="predicted"/>
<comment type="caution">
    <text evidence="1">The sequence shown here is derived from an EMBL/GenBank/DDBJ whole genome shotgun (WGS) entry which is preliminary data.</text>
</comment>
<evidence type="ECO:0000313" key="1">
    <source>
        <dbReference type="EMBL" id="KAI3681416.1"/>
    </source>
</evidence>
<evidence type="ECO:0000313" key="2">
    <source>
        <dbReference type="Proteomes" id="UP001055879"/>
    </source>
</evidence>
<reference evidence="2" key="1">
    <citation type="journal article" date="2022" name="Mol. Ecol. Resour.">
        <title>The genomes of chicory, endive, great burdock and yacon provide insights into Asteraceae palaeo-polyploidization history and plant inulin production.</title>
        <authorList>
            <person name="Fan W."/>
            <person name="Wang S."/>
            <person name="Wang H."/>
            <person name="Wang A."/>
            <person name="Jiang F."/>
            <person name="Liu H."/>
            <person name="Zhao H."/>
            <person name="Xu D."/>
            <person name="Zhang Y."/>
        </authorList>
    </citation>
    <scope>NUCLEOTIDE SEQUENCE [LARGE SCALE GENOMIC DNA]</scope>
    <source>
        <strain evidence="2">cv. Niubang</strain>
    </source>
</reference>
<dbReference type="Proteomes" id="UP001055879">
    <property type="component" value="Linkage Group LG13"/>
</dbReference>
<keyword evidence="2" id="KW-1185">Reference proteome</keyword>
<sequence>MVSCMKMRKYLRKECDAFLVHVISKEPKEKRLQDIPVVQEFPELFLEELPGLPPPRQVEFRIDLIPGAAPVAKAPYRLAPSEMQELSEQLQELLDKGFIRPSSSPWGAPVLFVKKKDGTFRMCIDYRELNKLTLKNRYPLPRITDLFDQLQGASYFSKIDLRSGYHQMRVREEDIDKTAFRTHYGHYEFLVMPSGLTNAPAVFMDLMNRVCRPYLDKFEQKLYAKFSKCEFWLREVHFLGHVVNKKGIHVDPAKVEAIKKWETPKTPTEIRQFLGLEGYYRRFIEIFSKIAQPLTSLTQKDKKFDWGEKQEEAFQTLKHKLCNAPILALPEASIGYATHPSTEKILDLGINRRKLYDVFGLPTKSDLNLRKFSEEPTEEEILEFLRFIGYAVPITKRTNFRRQNLPPLWNVLFSILNRCLTSKVGSPDQSSHTILAIMYGIYYDLPLDYDGLIFREIQNAVITKQPDQDRGTEPKNIAFGRFLGLLLGDDLIGEGKLPAEGKIIKLHEMKSHKPTTIKTGYPEARPLSTKMLTYLGSEEGVREYIRGNRTPEPRPVTPPRVGFKVGDIVVYLRDEGVRIEVEAAEAQVSEKEIPSVRGEGSEKKAKKKSKKKRTEDVEVPKPKKS</sequence>
<accession>A0ACB8Y8M0</accession>
<name>A0ACB8Y8M0_ARCLA</name>
<organism evidence="1 2">
    <name type="scientific">Arctium lappa</name>
    <name type="common">Greater burdock</name>
    <name type="synonym">Lappa major</name>
    <dbReference type="NCBI Taxonomy" id="4217"/>
    <lineage>
        <taxon>Eukaryota</taxon>
        <taxon>Viridiplantae</taxon>
        <taxon>Streptophyta</taxon>
        <taxon>Embryophyta</taxon>
        <taxon>Tracheophyta</taxon>
        <taxon>Spermatophyta</taxon>
        <taxon>Magnoliopsida</taxon>
        <taxon>eudicotyledons</taxon>
        <taxon>Gunneridae</taxon>
        <taxon>Pentapetalae</taxon>
        <taxon>asterids</taxon>
        <taxon>campanulids</taxon>
        <taxon>Asterales</taxon>
        <taxon>Asteraceae</taxon>
        <taxon>Carduoideae</taxon>
        <taxon>Cardueae</taxon>
        <taxon>Arctiinae</taxon>
        <taxon>Arctium</taxon>
    </lineage>
</organism>
<gene>
    <name evidence="1" type="ORF">L6452_36211</name>
</gene>
<reference evidence="1 2" key="2">
    <citation type="journal article" date="2022" name="Mol. Ecol. Resour.">
        <title>The genomes of chicory, endive, great burdock and yacon provide insights into Asteraceae paleo-polyploidization history and plant inulin production.</title>
        <authorList>
            <person name="Fan W."/>
            <person name="Wang S."/>
            <person name="Wang H."/>
            <person name="Wang A."/>
            <person name="Jiang F."/>
            <person name="Liu H."/>
            <person name="Zhao H."/>
            <person name="Xu D."/>
            <person name="Zhang Y."/>
        </authorList>
    </citation>
    <scope>NUCLEOTIDE SEQUENCE [LARGE SCALE GENOMIC DNA]</scope>
    <source>
        <strain evidence="2">cv. Niubang</strain>
    </source>
</reference>
<dbReference type="EMBL" id="CM042059">
    <property type="protein sequence ID" value="KAI3681416.1"/>
    <property type="molecule type" value="Genomic_DNA"/>
</dbReference>
<protein>
    <submittedName>
        <fullName evidence="1">Uncharacterized protein</fullName>
    </submittedName>
</protein>